<feature type="compositionally biased region" description="Polar residues" evidence="1">
    <location>
        <begin position="739"/>
        <end position="750"/>
    </location>
</feature>
<keyword evidence="5" id="KW-1185">Reference proteome</keyword>
<sequence>MMTETTLDLYHFALKVFNDGSRTICDNERDAFRDLREHNGMVRYLGGYSHRAMLAEAREGSRSKGRYTHNILLEFGDRDLDLLFADKLPPVLQDDIQAFWQNLFAVADAVKGVHRFEINNDGIIKEYSGWHADIKPDNILEIRGQFKLADPGFAKLLTMDKSDSAPTANLSGGTHTRSRTLSENRGAVNQTTDIWSLGCVFSIAATWVILGAEGIKQYQRLRLKAIATLIQTQTLQSSPGTGQLKLNRGDYFHDGFKVLPEISSSVLDLIDTGMLVGDSKQRMTSIKLCEQLKAITKSLEIPSINVSKSILDFLRDGDDTTLSTESFGQSNKTITPEMPNSGLAPNERQVRDDKFFEFLDAPLMANYRSYPKPPSIRPSFISDIPQPPIQRQTDPEPSQTALQYARTFPAQLARPESVMTSATGMTGMTGATRNRHKKRQPQDVFQAREEIEIKELERKRPCVASCHLDPNQRTLFIVDNAESMSEHWGRAKFLLETLLLVADGLDDDGVDLIFTRGAVKAEGFKDKAEKIMKKMNDPKARPRQGVYTAMQTTLQHVFDEYIAKQPEHGSKLKERAIIVLTDGLWDDTSRQGDVARTIVSFAQRLEKILGRSPNDRLVSIEFIQFGNDLEATFQLRRLDNELKNEGIPDLVDTEHCNGDVNKMLLGSFNEAYDAVDDFEEPESPLSPSRQSSYGGYEQFQGAGRGQYPTAMPPPRSSTMQTQPVPRYFSDHTGRDARPSGSSSHRPFNSR</sequence>
<dbReference type="STRING" id="576137.A0A1L7WP40"/>
<reference evidence="4 5" key="1">
    <citation type="submission" date="2016-03" db="EMBL/GenBank/DDBJ databases">
        <authorList>
            <person name="Ploux O."/>
        </authorList>
    </citation>
    <scope>NUCLEOTIDE SEQUENCE [LARGE SCALE GENOMIC DNA]</scope>
    <source>
        <strain evidence="4 5">UAMH 11012</strain>
    </source>
</reference>
<dbReference type="EMBL" id="FJOG01000005">
    <property type="protein sequence ID" value="CZR54532.1"/>
    <property type="molecule type" value="Genomic_DNA"/>
</dbReference>
<feature type="region of interest" description="Disordered" evidence="1">
    <location>
        <begin position="322"/>
        <end position="346"/>
    </location>
</feature>
<dbReference type="Proteomes" id="UP000184330">
    <property type="component" value="Unassembled WGS sequence"/>
</dbReference>
<dbReference type="InterPro" id="IPR011009">
    <property type="entry name" value="Kinase-like_dom_sf"/>
</dbReference>
<evidence type="ECO:0000313" key="5">
    <source>
        <dbReference type="Proteomes" id="UP000184330"/>
    </source>
</evidence>
<dbReference type="InterPro" id="IPR036465">
    <property type="entry name" value="vWFA_dom_sf"/>
</dbReference>
<dbReference type="InterPro" id="IPR000719">
    <property type="entry name" value="Prot_kinase_dom"/>
</dbReference>
<feature type="region of interest" description="Disordered" evidence="1">
    <location>
        <begin position="678"/>
        <end position="750"/>
    </location>
</feature>
<dbReference type="Gene3D" id="3.40.50.410">
    <property type="entry name" value="von Willebrand factor, type A domain"/>
    <property type="match status" value="1"/>
</dbReference>
<organism evidence="4 5">
    <name type="scientific">Phialocephala subalpina</name>
    <dbReference type="NCBI Taxonomy" id="576137"/>
    <lineage>
        <taxon>Eukaryota</taxon>
        <taxon>Fungi</taxon>
        <taxon>Dikarya</taxon>
        <taxon>Ascomycota</taxon>
        <taxon>Pezizomycotina</taxon>
        <taxon>Leotiomycetes</taxon>
        <taxon>Helotiales</taxon>
        <taxon>Mollisiaceae</taxon>
        <taxon>Phialocephala</taxon>
        <taxon>Phialocephala fortinii species complex</taxon>
    </lineage>
</organism>
<proteinExistence type="predicted"/>
<feature type="compositionally biased region" description="Polar residues" evidence="1">
    <location>
        <begin position="322"/>
        <end position="334"/>
    </location>
</feature>
<dbReference type="SUPFAM" id="SSF53300">
    <property type="entry name" value="vWA-like"/>
    <property type="match status" value="1"/>
</dbReference>
<feature type="compositionally biased region" description="Low complexity" evidence="1">
    <location>
        <begin position="422"/>
        <end position="432"/>
    </location>
</feature>
<evidence type="ECO:0000256" key="1">
    <source>
        <dbReference type="SAM" id="MobiDB-lite"/>
    </source>
</evidence>
<dbReference type="SMART" id="SM00220">
    <property type="entry name" value="S_TKc"/>
    <property type="match status" value="1"/>
</dbReference>
<feature type="compositionally biased region" description="Basic and acidic residues" evidence="1">
    <location>
        <begin position="728"/>
        <end position="737"/>
    </location>
</feature>
<evidence type="ECO:0000313" key="4">
    <source>
        <dbReference type="EMBL" id="CZR54532.1"/>
    </source>
</evidence>
<evidence type="ECO:0000259" key="2">
    <source>
        <dbReference type="PROSITE" id="PS50011"/>
    </source>
</evidence>
<name>A0A1L7WP40_9HELO</name>
<dbReference type="GO" id="GO:0004672">
    <property type="term" value="F:protein kinase activity"/>
    <property type="evidence" value="ECO:0007669"/>
    <property type="project" value="InterPro"/>
</dbReference>
<feature type="domain" description="Protein kinase" evidence="2">
    <location>
        <begin position="1"/>
        <end position="295"/>
    </location>
</feature>
<dbReference type="GO" id="GO:0005524">
    <property type="term" value="F:ATP binding"/>
    <property type="evidence" value="ECO:0007669"/>
    <property type="project" value="InterPro"/>
</dbReference>
<gene>
    <name evidence="4" type="ORF">PAC_04416</name>
</gene>
<accession>A0A1L7WP40</accession>
<feature type="region of interest" description="Disordered" evidence="1">
    <location>
        <begin position="422"/>
        <end position="442"/>
    </location>
</feature>
<dbReference type="PROSITE" id="PS50011">
    <property type="entry name" value="PROTEIN_KINASE_DOM"/>
    <property type="match status" value="1"/>
</dbReference>
<dbReference type="InterPro" id="IPR002035">
    <property type="entry name" value="VWF_A"/>
</dbReference>
<evidence type="ECO:0008006" key="6">
    <source>
        <dbReference type="Google" id="ProtNLM"/>
    </source>
</evidence>
<dbReference type="AlphaFoldDB" id="A0A1L7WP40"/>
<dbReference type="SUPFAM" id="SSF56112">
    <property type="entry name" value="Protein kinase-like (PK-like)"/>
    <property type="match status" value="1"/>
</dbReference>
<dbReference type="PROSITE" id="PS50234">
    <property type="entry name" value="VWFA"/>
    <property type="match status" value="1"/>
</dbReference>
<dbReference type="Pfam" id="PF00069">
    <property type="entry name" value="Pkinase"/>
    <property type="match status" value="1"/>
</dbReference>
<dbReference type="PANTHER" id="PTHR34706">
    <property type="entry name" value="SLR1338 PROTEIN"/>
    <property type="match status" value="1"/>
</dbReference>
<protein>
    <recommendedName>
        <fullName evidence="6">Protein kinase domain-containing protein</fullName>
    </recommendedName>
</protein>
<evidence type="ECO:0000259" key="3">
    <source>
        <dbReference type="PROSITE" id="PS50234"/>
    </source>
</evidence>
<dbReference type="OrthoDB" id="5986190at2759"/>
<dbReference type="PANTHER" id="PTHR34706:SF1">
    <property type="entry name" value="VWFA DOMAIN-CONTAINING PROTEIN"/>
    <property type="match status" value="1"/>
</dbReference>
<feature type="domain" description="VWFA" evidence="3">
    <location>
        <begin position="473"/>
        <end position="668"/>
    </location>
</feature>
<dbReference type="Gene3D" id="1.10.510.10">
    <property type="entry name" value="Transferase(Phosphotransferase) domain 1"/>
    <property type="match status" value="1"/>
</dbReference>